<proteinExistence type="predicted"/>
<keyword evidence="2 4" id="KW-0863">Zinc-finger</keyword>
<feature type="compositionally biased region" description="Acidic residues" evidence="5">
    <location>
        <begin position="187"/>
        <end position="197"/>
    </location>
</feature>
<evidence type="ECO:0000259" key="7">
    <source>
        <dbReference type="PROSITE" id="PS50103"/>
    </source>
</evidence>
<dbReference type="InterPro" id="IPR036855">
    <property type="entry name" value="Znf_CCCH_sf"/>
</dbReference>
<dbReference type="GO" id="GO:0004672">
    <property type="term" value="F:protein kinase activity"/>
    <property type="evidence" value="ECO:0007669"/>
    <property type="project" value="InterPro"/>
</dbReference>
<organism evidence="8 9">
    <name type="scientific">Perkinsus olseni</name>
    <name type="common">Perkinsus atlanticus</name>
    <dbReference type="NCBI Taxonomy" id="32597"/>
    <lineage>
        <taxon>Eukaryota</taxon>
        <taxon>Sar</taxon>
        <taxon>Alveolata</taxon>
        <taxon>Perkinsozoa</taxon>
        <taxon>Perkinsea</taxon>
        <taxon>Perkinsida</taxon>
        <taxon>Perkinsidae</taxon>
        <taxon>Perkinsus</taxon>
    </lineage>
</organism>
<feature type="compositionally biased region" description="Basic residues" evidence="5">
    <location>
        <begin position="313"/>
        <end position="323"/>
    </location>
</feature>
<dbReference type="Pfam" id="PF00642">
    <property type="entry name" value="zf-CCCH"/>
    <property type="match status" value="1"/>
</dbReference>
<dbReference type="Proteomes" id="UP000572268">
    <property type="component" value="Unassembled WGS sequence"/>
</dbReference>
<sequence>MALPAILSNEDIAKFRTSTCERFATTGECLFSSRCQYSHNIEWRRRSPLKYRYEPRLCDHYADAICYIMMDTDPADRLDSRTQQQQQQPPRRMRCRCPQGRSCRMAHSEEEVLFHPWVYKAMLCEDVCCTRYYCPFAHSPEEIRASPLSQDQLRECLAPFLERGIQHRQQSVWRGNAMLTGVPSFATDDESPTDDGGNDGSSNDGANSGTGSLDDVVDSIAAAAAVAADTASSTRGRVPMSPSTTSTFNEAGSSKGSSEQEAEWADVIADGRVRVSSSSTLASGTRRIYRAQEEMTMDGTSEGSHGDAAGNRLRSRQQQHHHHYRPCLAKIIPLEGPDERRDAEAFMEQLATVFPHQVLPPHSQSSPHPSGPFEEPVYGHGRSSLRQITRELALLARSPHPNVVRISHICESSTTYTSHPAAAGALVVTMPESDMSLNEMLAGFGASIDSTDPSSTALSGEMVQILARDLTAGLQRMHFFNIYHARLSASNVLVDLPGGCCHHSGGDASITRITFRLADHMSKVKLLDIMHDARNGLAAAAAAESGVDSTDAMVTTLPEAVRSCSKELMSEPHAKEGWYPPEVSDMLQQLAGDGKVKVGEVRGLLDGIDWSLVDVWGLGAVVLFAITGMRPRQWKPRLLGPTDGGRGKSFPTTATGSHPLGRELNPLFLDYLSRLLRRRGSLRDTLATIKTRVVHLRDPESILDLIRRLPIDDHNTDAAPSHRPAEAPRVGQAAIRGEYYPTDSRGGSLAANIRADYHHPHQFGGDTRVFRDLCK</sequence>
<protein>
    <submittedName>
        <fullName evidence="8">Uncharacterized protein</fullName>
    </submittedName>
</protein>
<accession>A0A7J6L407</accession>
<evidence type="ECO:0000313" key="9">
    <source>
        <dbReference type="Proteomes" id="UP000572268"/>
    </source>
</evidence>
<evidence type="ECO:0000256" key="1">
    <source>
        <dbReference type="ARBA" id="ARBA00022723"/>
    </source>
</evidence>
<comment type="caution">
    <text evidence="8">The sequence shown here is derived from an EMBL/GenBank/DDBJ whole genome shotgun (WGS) entry which is preliminary data.</text>
</comment>
<reference evidence="8 9" key="1">
    <citation type="submission" date="2020-04" db="EMBL/GenBank/DDBJ databases">
        <title>Perkinsus olseni comparative genomics.</title>
        <authorList>
            <person name="Bogema D.R."/>
        </authorList>
    </citation>
    <scope>NUCLEOTIDE SEQUENCE [LARGE SCALE GENOMIC DNA]</scope>
    <source>
        <strain evidence="8">ATCC PRA-31</strain>
    </source>
</reference>
<evidence type="ECO:0000313" key="8">
    <source>
        <dbReference type="EMBL" id="KAF4653862.1"/>
    </source>
</evidence>
<keyword evidence="1 4" id="KW-0479">Metal-binding</keyword>
<evidence type="ECO:0000256" key="5">
    <source>
        <dbReference type="SAM" id="MobiDB-lite"/>
    </source>
</evidence>
<dbReference type="SMART" id="SM00220">
    <property type="entry name" value="S_TKc"/>
    <property type="match status" value="1"/>
</dbReference>
<dbReference type="PROSITE" id="PS50103">
    <property type="entry name" value="ZF_C3H1"/>
    <property type="match status" value="1"/>
</dbReference>
<feature type="domain" description="Protein kinase" evidence="6">
    <location>
        <begin position="294"/>
        <end position="703"/>
    </location>
</feature>
<feature type="non-terminal residue" evidence="8">
    <location>
        <position position="775"/>
    </location>
</feature>
<feature type="zinc finger region" description="C3H1-type" evidence="4">
    <location>
        <begin position="14"/>
        <end position="42"/>
    </location>
</feature>
<dbReference type="InterPro" id="IPR000571">
    <property type="entry name" value="Znf_CCCH"/>
</dbReference>
<dbReference type="PANTHER" id="PTHR14493:SF50">
    <property type="entry name" value="RING FINGER PROTEIN UNKEMPT"/>
    <property type="match status" value="1"/>
</dbReference>
<dbReference type="EMBL" id="JABANN010000771">
    <property type="protein sequence ID" value="KAF4653862.1"/>
    <property type="molecule type" value="Genomic_DNA"/>
</dbReference>
<dbReference type="AlphaFoldDB" id="A0A7J6L407"/>
<evidence type="ECO:0000256" key="2">
    <source>
        <dbReference type="ARBA" id="ARBA00022771"/>
    </source>
</evidence>
<dbReference type="SUPFAM" id="SSF90229">
    <property type="entry name" value="CCCH zinc finger"/>
    <property type="match status" value="1"/>
</dbReference>
<dbReference type="SUPFAM" id="SSF56112">
    <property type="entry name" value="Protein kinase-like (PK-like)"/>
    <property type="match status" value="1"/>
</dbReference>
<dbReference type="InterPro" id="IPR045234">
    <property type="entry name" value="Unkempt-like"/>
</dbReference>
<keyword evidence="3 4" id="KW-0862">Zinc</keyword>
<dbReference type="InterPro" id="IPR000719">
    <property type="entry name" value="Prot_kinase_dom"/>
</dbReference>
<dbReference type="InterPro" id="IPR011009">
    <property type="entry name" value="Kinase-like_dom_sf"/>
</dbReference>
<dbReference type="Gene3D" id="1.10.510.10">
    <property type="entry name" value="Transferase(Phosphotransferase) domain 1"/>
    <property type="match status" value="1"/>
</dbReference>
<feature type="region of interest" description="Disordered" evidence="5">
    <location>
        <begin position="638"/>
        <end position="657"/>
    </location>
</feature>
<feature type="region of interest" description="Disordered" evidence="5">
    <location>
        <begin position="228"/>
        <end position="260"/>
    </location>
</feature>
<evidence type="ECO:0000256" key="4">
    <source>
        <dbReference type="PROSITE-ProRule" id="PRU00723"/>
    </source>
</evidence>
<dbReference type="GO" id="GO:0008270">
    <property type="term" value="F:zinc ion binding"/>
    <property type="evidence" value="ECO:0007669"/>
    <property type="project" value="UniProtKB-KW"/>
</dbReference>
<feature type="compositionally biased region" description="Low complexity" evidence="5">
    <location>
        <begin position="200"/>
        <end position="213"/>
    </location>
</feature>
<evidence type="ECO:0000256" key="3">
    <source>
        <dbReference type="ARBA" id="ARBA00022833"/>
    </source>
</evidence>
<name>A0A7J6L407_PEROL</name>
<evidence type="ECO:0000259" key="6">
    <source>
        <dbReference type="PROSITE" id="PS50011"/>
    </source>
</evidence>
<dbReference type="PROSITE" id="PS50011">
    <property type="entry name" value="PROTEIN_KINASE_DOM"/>
    <property type="match status" value="1"/>
</dbReference>
<dbReference type="SMART" id="SM00356">
    <property type="entry name" value="ZnF_C3H1"/>
    <property type="match status" value="2"/>
</dbReference>
<gene>
    <name evidence="8" type="ORF">FOL46_008990</name>
</gene>
<feature type="compositionally biased region" description="Polar residues" evidence="5">
    <location>
        <begin position="241"/>
        <end position="259"/>
    </location>
</feature>
<dbReference type="GO" id="GO:0005524">
    <property type="term" value="F:ATP binding"/>
    <property type="evidence" value="ECO:0007669"/>
    <property type="project" value="InterPro"/>
</dbReference>
<feature type="region of interest" description="Disordered" evidence="5">
    <location>
        <begin position="294"/>
        <end position="323"/>
    </location>
</feature>
<feature type="region of interest" description="Disordered" evidence="5">
    <location>
        <begin position="183"/>
        <end position="213"/>
    </location>
</feature>
<feature type="domain" description="C3H1-type" evidence="7">
    <location>
        <begin position="14"/>
        <end position="42"/>
    </location>
</feature>
<dbReference type="PANTHER" id="PTHR14493">
    <property type="entry name" value="UNKEMPT FAMILY MEMBER"/>
    <property type="match status" value="1"/>
</dbReference>